<name>A0A917XZ44_9BACI</name>
<evidence type="ECO:0000256" key="1">
    <source>
        <dbReference type="SAM" id="Phobius"/>
    </source>
</evidence>
<accession>A0A917XZ44</accession>
<keyword evidence="3" id="KW-1185">Reference proteome</keyword>
<evidence type="ECO:0000313" key="3">
    <source>
        <dbReference type="Proteomes" id="UP000624041"/>
    </source>
</evidence>
<protein>
    <recommendedName>
        <fullName evidence="4">SigE-dependent sporulation protein</fullName>
    </recommendedName>
</protein>
<evidence type="ECO:0000313" key="2">
    <source>
        <dbReference type="EMBL" id="GGN60657.1"/>
    </source>
</evidence>
<keyword evidence="1" id="KW-0472">Membrane</keyword>
<dbReference type="Pfam" id="PF14147">
    <property type="entry name" value="Spore_YhaL"/>
    <property type="match status" value="1"/>
</dbReference>
<sequence length="63" mass="7660">MIIGGVPLWVFIVILLVFFSGYMAFRAMQTDRKVDQEFIEREGEIYMERMREEKERKALREQE</sequence>
<evidence type="ECO:0008006" key="4">
    <source>
        <dbReference type="Google" id="ProtNLM"/>
    </source>
</evidence>
<reference evidence="2" key="2">
    <citation type="submission" date="2020-09" db="EMBL/GenBank/DDBJ databases">
        <authorList>
            <person name="Sun Q."/>
            <person name="Ohkuma M."/>
        </authorList>
    </citation>
    <scope>NUCLEOTIDE SEQUENCE</scope>
    <source>
        <strain evidence="2">JCM 17251</strain>
    </source>
</reference>
<reference evidence="2" key="1">
    <citation type="journal article" date="2014" name="Int. J. Syst. Evol. Microbiol.">
        <title>Complete genome sequence of Corynebacterium casei LMG S-19264T (=DSM 44701T), isolated from a smear-ripened cheese.</title>
        <authorList>
            <consortium name="US DOE Joint Genome Institute (JGI-PGF)"/>
            <person name="Walter F."/>
            <person name="Albersmeier A."/>
            <person name="Kalinowski J."/>
            <person name="Ruckert C."/>
        </authorList>
    </citation>
    <scope>NUCLEOTIDE SEQUENCE</scope>
    <source>
        <strain evidence="2">JCM 17251</strain>
    </source>
</reference>
<dbReference type="AlphaFoldDB" id="A0A917XZ44"/>
<gene>
    <name evidence="2" type="ORF">GCM10007971_24830</name>
</gene>
<dbReference type="EMBL" id="BMOS01000017">
    <property type="protein sequence ID" value="GGN60657.1"/>
    <property type="molecule type" value="Genomic_DNA"/>
</dbReference>
<feature type="transmembrane region" description="Helical" evidence="1">
    <location>
        <begin position="6"/>
        <end position="25"/>
    </location>
</feature>
<comment type="caution">
    <text evidence="2">The sequence shown here is derived from an EMBL/GenBank/DDBJ whole genome shotgun (WGS) entry which is preliminary data.</text>
</comment>
<dbReference type="RefSeq" id="WP_308425602.1">
    <property type="nucleotide sequence ID" value="NZ_BMOS01000017.1"/>
</dbReference>
<keyword evidence="1" id="KW-1133">Transmembrane helix</keyword>
<proteinExistence type="predicted"/>
<organism evidence="2 3">
    <name type="scientific">Oceanobacillus indicireducens</name>
    <dbReference type="NCBI Taxonomy" id="1004261"/>
    <lineage>
        <taxon>Bacteria</taxon>
        <taxon>Bacillati</taxon>
        <taxon>Bacillota</taxon>
        <taxon>Bacilli</taxon>
        <taxon>Bacillales</taxon>
        <taxon>Bacillaceae</taxon>
        <taxon>Oceanobacillus</taxon>
    </lineage>
</organism>
<dbReference type="Proteomes" id="UP000624041">
    <property type="component" value="Unassembled WGS sequence"/>
</dbReference>
<dbReference type="InterPro" id="IPR025428">
    <property type="entry name" value="Spore_YhaL"/>
</dbReference>
<keyword evidence="1" id="KW-0812">Transmembrane</keyword>